<evidence type="ECO:0000256" key="6">
    <source>
        <dbReference type="ARBA" id="ARBA00023163"/>
    </source>
</evidence>
<dbReference type="SMART" id="SM00382">
    <property type="entry name" value="AAA"/>
    <property type="match status" value="1"/>
</dbReference>
<dbReference type="PROSITE" id="PS50045">
    <property type="entry name" value="SIGMA54_INTERACT_4"/>
    <property type="match status" value="1"/>
</dbReference>
<dbReference type="Pfam" id="PF00158">
    <property type="entry name" value="Sigma54_activat"/>
    <property type="match status" value="1"/>
</dbReference>
<dbReference type="Gene3D" id="3.40.50.2300">
    <property type="match status" value="1"/>
</dbReference>
<dbReference type="GO" id="GO:0000160">
    <property type="term" value="P:phosphorelay signal transduction system"/>
    <property type="evidence" value="ECO:0007669"/>
    <property type="project" value="UniProtKB-KW"/>
</dbReference>
<evidence type="ECO:0000256" key="5">
    <source>
        <dbReference type="ARBA" id="ARBA00023015"/>
    </source>
</evidence>
<dbReference type="PROSITE" id="PS00675">
    <property type="entry name" value="SIGMA54_INTERACT_1"/>
    <property type="match status" value="1"/>
</dbReference>
<keyword evidence="6" id="KW-0804">Transcription</keyword>
<dbReference type="SUPFAM" id="SSF46689">
    <property type="entry name" value="Homeodomain-like"/>
    <property type="match status" value="1"/>
</dbReference>
<evidence type="ECO:0000256" key="1">
    <source>
        <dbReference type="ARBA" id="ARBA00022553"/>
    </source>
</evidence>
<name>A0A0J7XGH1_9SPHN</name>
<keyword evidence="11" id="KW-1185">Reference proteome</keyword>
<dbReference type="InterPro" id="IPR058031">
    <property type="entry name" value="AAA_lid_NorR"/>
</dbReference>
<dbReference type="RefSeq" id="WP_059153392.1">
    <property type="nucleotide sequence ID" value="NZ_KQ130459.1"/>
</dbReference>
<evidence type="ECO:0000259" key="9">
    <source>
        <dbReference type="PROSITE" id="PS50110"/>
    </source>
</evidence>
<organism evidence="10 11">
    <name type="scientific">Novosphingobium barchaimii LL02</name>
    <dbReference type="NCBI Taxonomy" id="1114963"/>
    <lineage>
        <taxon>Bacteria</taxon>
        <taxon>Pseudomonadati</taxon>
        <taxon>Pseudomonadota</taxon>
        <taxon>Alphaproteobacteria</taxon>
        <taxon>Sphingomonadales</taxon>
        <taxon>Sphingomonadaceae</taxon>
        <taxon>Novosphingobium</taxon>
    </lineage>
</organism>
<dbReference type="InterPro" id="IPR011006">
    <property type="entry name" value="CheY-like_superfamily"/>
</dbReference>
<evidence type="ECO:0000313" key="11">
    <source>
        <dbReference type="Proteomes" id="UP000052268"/>
    </source>
</evidence>
<dbReference type="EMBL" id="JACU01000013">
    <property type="protein sequence ID" value="KMS51136.1"/>
    <property type="molecule type" value="Genomic_DNA"/>
</dbReference>
<keyword evidence="2" id="KW-0547">Nucleotide-binding</keyword>
<accession>A0A0J7XGH1</accession>
<dbReference type="InterPro" id="IPR025662">
    <property type="entry name" value="Sigma_54_int_dom_ATP-bd_1"/>
</dbReference>
<dbReference type="GO" id="GO:0006355">
    <property type="term" value="P:regulation of DNA-templated transcription"/>
    <property type="evidence" value="ECO:0007669"/>
    <property type="project" value="InterPro"/>
</dbReference>
<feature type="modified residue" description="4-aspartylphosphate" evidence="7">
    <location>
        <position position="55"/>
    </location>
</feature>
<dbReference type="CDD" id="cd00009">
    <property type="entry name" value="AAA"/>
    <property type="match status" value="1"/>
</dbReference>
<dbReference type="InterPro" id="IPR002078">
    <property type="entry name" value="Sigma_54_int"/>
</dbReference>
<dbReference type="InterPro" id="IPR025944">
    <property type="entry name" value="Sigma_54_int_dom_CS"/>
</dbReference>
<dbReference type="PROSITE" id="PS50110">
    <property type="entry name" value="RESPONSE_REGULATORY"/>
    <property type="match status" value="1"/>
</dbReference>
<evidence type="ECO:0000313" key="10">
    <source>
        <dbReference type="EMBL" id="KMS51136.1"/>
    </source>
</evidence>
<dbReference type="Pfam" id="PF00072">
    <property type="entry name" value="Response_reg"/>
    <property type="match status" value="1"/>
</dbReference>
<evidence type="ECO:0000256" key="3">
    <source>
        <dbReference type="ARBA" id="ARBA00022840"/>
    </source>
</evidence>
<dbReference type="Gene3D" id="1.10.10.60">
    <property type="entry name" value="Homeodomain-like"/>
    <property type="match status" value="1"/>
</dbReference>
<dbReference type="PANTHER" id="PTHR32071:SF57">
    <property type="entry name" value="C4-DICARBOXYLATE TRANSPORT TRANSCRIPTIONAL REGULATORY PROTEIN DCTD"/>
    <property type="match status" value="1"/>
</dbReference>
<dbReference type="FunFam" id="3.40.50.2300:FF:000018">
    <property type="entry name" value="DNA-binding transcriptional regulator NtrC"/>
    <property type="match status" value="1"/>
</dbReference>
<dbReference type="Pfam" id="PF25601">
    <property type="entry name" value="AAA_lid_14"/>
    <property type="match status" value="1"/>
</dbReference>
<comment type="caution">
    <text evidence="10">The sequence shown here is derived from an EMBL/GenBank/DDBJ whole genome shotgun (WGS) entry which is preliminary data.</text>
</comment>
<evidence type="ECO:0000256" key="7">
    <source>
        <dbReference type="PROSITE-ProRule" id="PRU00169"/>
    </source>
</evidence>
<dbReference type="InterPro" id="IPR009057">
    <property type="entry name" value="Homeodomain-like_sf"/>
</dbReference>
<dbReference type="SMART" id="SM00448">
    <property type="entry name" value="REC"/>
    <property type="match status" value="1"/>
</dbReference>
<reference evidence="10 11" key="1">
    <citation type="journal article" date="2015" name="G3 (Bethesda)">
        <title>Insights into Ongoing Evolution of the Hexachlorocyclohexane Catabolic Pathway from Comparative Genomics of Ten Sphingomonadaceae Strains.</title>
        <authorList>
            <person name="Pearce S.L."/>
            <person name="Oakeshott J.G."/>
            <person name="Pandey G."/>
        </authorList>
    </citation>
    <scope>NUCLEOTIDE SEQUENCE [LARGE SCALE GENOMIC DNA]</scope>
    <source>
        <strain evidence="10 11">LL02</strain>
    </source>
</reference>
<dbReference type="AlphaFoldDB" id="A0A0J7XGH1"/>
<dbReference type="SUPFAM" id="SSF52540">
    <property type="entry name" value="P-loop containing nucleoside triphosphate hydrolases"/>
    <property type="match status" value="1"/>
</dbReference>
<keyword evidence="4" id="KW-0902">Two-component regulatory system</keyword>
<dbReference type="PANTHER" id="PTHR32071">
    <property type="entry name" value="TRANSCRIPTIONAL REGULATORY PROTEIN"/>
    <property type="match status" value="1"/>
</dbReference>
<protein>
    <submittedName>
        <fullName evidence="10">Fis family transcriptional regulator</fullName>
    </submittedName>
</protein>
<evidence type="ECO:0000259" key="8">
    <source>
        <dbReference type="PROSITE" id="PS50045"/>
    </source>
</evidence>
<dbReference type="InterPro" id="IPR027417">
    <property type="entry name" value="P-loop_NTPase"/>
</dbReference>
<dbReference type="GO" id="GO:0005524">
    <property type="term" value="F:ATP binding"/>
    <property type="evidence" value="ECO:0007669"/>
    <property type="project" value="UniProtKB-KW"/>
</dbReference>
<evidence type="ECO:0000256" key="2">
    <source>
        <dbReference type="ARBA" id="ARBA00022741"/>
    </source>
</evidence>
<proteinExistence type="predicted"/>
<evidence type="ECO:0000256" key="4">
    <source>
        <dbReference type="ARBA" id="ARBA00023012"/>
    </source>
</evidence>
<keyword evidence="5" id="KW-0805">Transcription regulation</keyword>
<feature type="domain" description="Response regulatory" evidence="9">
    <location>
        <begin position="6"/>
        <end position="120"/>
    </location>
</feature>
<dbReference type="PROSITE" id="PS00688">
    <property type="entry name" value="SIGMA54_INTERACT_3"/>
    <property type="match status" value="1"/>
</dbReference>
<gene>
    <name evidence="10" type="ORF">V474_05115</name>
</gene>
<keyword evidence="3" id="KW-0067">ATP-binding</keyword>
<dbReference type="InterPro" id="IPR001789">
    <property type="entry name" value="Sig_transdc_resp-reg_receiver"/>
</dbReference>
<dbReference type="InterPro" id="IPR003593">
    <property type="entry name" value="AAA+_ATPase"/>
</dbReference>
<dbReference type="Gene3D" id="3.40.50.300">
    <property type="entry name" value="P-loop containing nucleotide triphosphate hydrolases"/>
    <property type="match status" value="1"/>
</dbReference>
<feature type="domain" description="Sigma-54 factor interaction" evidence="8">
    <location>
        <begin position="144"/>
        <end position="360"/>
    </location>
</feature>
<dbReference type="Gene3D" id="1.10.8.60">
    <property type="match status" value="1"/>
</dbReference>
<dbReference type="Proteomes" id="UP000052268">
    <property type="component" value="Unassembled WGS sequence"/>
</dbReference>
<sequence>MDSSRRVALVEDDEDLRVSTAQVLTLAGFTVESFAAAAPALAAIDAGWPGLVVTDVRMPYMSGIELQRALHERDSELPVILVTGHGDVTMAVDALKAGAWDFLTKPFDPQALIAAADRAATARSLVLDNRRLRAEAQGEESSGLVGQSPAIRRLREMIPTLANADIDLFIEGETGTGKELLARLIHRAGKRARHRFLAVACAALPDPLEDELFAPSGEASIAAANRGTLFLDDIDQAARRLQSRLVPLVEERALRSPGAREPLPLDLRVIATGGAEEGDLAERIAPALFYRLAALRLRMPPLRERREDVPALFAHLAGAAAARLRRPLPEMTGAVRDHLAGHDWPGNVRELAHYAERFVLRLIESAPQPQSDAAGDTLPQRLDAFERETIVGAVMNANGEIGAAIQRLGIPRKTFYYKVNKLGIDLTALRKDAARDG</sequence>
<dbReference type="SUPFAM" id="SSF52172">
    <property type="entry name" value="CheY-like"/>
    <property type="match status" value="1"/>
</dbReference>
<dbReference type="PATRIC" id="fig|1114963.3.peg.4663"/>
<keyword evidence="1 7" id="KW-0597">Phosphoprotein</keyword>